<keyword evidence="2" id="KW-1185">Reference proteome</keyword>
<dbReference type="Proteomes" id="UP000516052">
    <property type="component" value="Chromosome"/>
</dbReference>
<reference evidence="1 2" key="1">
    <citation type="submission" date="2020-08" db="EMBL/GenBank/DDBJ databases">
        <title>A novel species.</title>
        <authorList>
            <person name="Gao J."/>
        </authorList>
    </citation>
    <scope>NUCLEOTIDE SEQUENCE [LARGE SCALE GENOMIC DNA]</scope>
    <source>
        <strain evidence="1 2">CRXT-G-22</strain>
    </source>
</reference>
<dbReference type="EMBL" id="CP060828">
    <property type="protein sequence ID" value="QNP69447.1"/>
    <property type="molecule type" value="Genomic_DNA"/>
</dbReference>
<evidence type="ECO:0000313" key="1">
    <source>
        <dbReference type="EMBL" id="QNP69447.1"/>
    </source>
</evidence>
<name>A0A7H0I9I1_9ACTN</name>
<evidence type="ECO:0000313" key="2">
    <source>
        <dbReference type="Proteomes" id="UP000516052"/>
    </source>
</evidence>
<organism evidence="1 2">
    <name type="scientific">Streptomyces roseirectus</name>
    <dbReference type="NCBI Taxonomy" id="2768066"/>
    <lineage>
        <taxon>Bacteria</taxon>
        <taxon>Bacillati</taxon>
        <taxon>Actinomycetota</taxon>
        <taxon>Actinomycetes</taxon>
        <taxon>Kitasatosporales</taxon>
        <taxon>Streptomycetaceae</taxon>
        <taxon>Streptomyces</taxon>
    </lineage>
</organism>
<sequence>MNTSSGRTVQLGEHPVWDAALALLNRERVYVVMPDGTWHGNDLPSGCGRCGRCAIGESIPRHRKRRER</sequence>
<dbReference type="RefSeq" id="WP_187746486.1">
    <property type="nucleotide sequence ID" value="NZ_CP060828.1"/>
</dbReference>
<gene>
    <name evidence="1" type="ORF">IAG44_08335</name>
</gene>
<dbReference type="AlphaFoldDB" id="A0A7H0I9I1"/>
<proteinExistence type="predicted"/>
<dbReference type="KEGG" id="sroi:IAG44_08335"/>
<accession>A0A7H0I9I1</accession>
<protein>
    <submittedName>
        <fullName evidence="1">Uncharacterized protein</fullName>
    </submittedName>
</protein>